<organism evidence="1 2">
    <name type="scientific">Burkholderia phage BcepSauron</name>
    <dbReference type="NCBI Taxonomy" id="2530033"/>
    <lineage>
        <taxon>Viruses</taxon>
        <taxon>Duplodnaviria</taxon>
        <taxon>Heunggongvirae</taxon>
        <taxon>Uroviricota</taxon>
        <taxon>Caudoviricetes</taxon>
        <taxon>Sarumanvirus</taxon>
        <taxon>Sarumanvirus bcepsauron</taxon>
    </lineage>
</organism>
<dbReference type="Proteomes" id="UP000301424">
    <property type="component" value="Segment"/>
</dbReference>
<proteinExistence type="predicted"/>
<accession>A0A482MK81</accession>
<protein>
    <submittedName>
        <fullName evidence="1">Uncharacterized protein</fullName>
    </submittedName>
</protein>
<dbReference type="EMBL" id="MK552141">
    <property type="protein sequence ID" value="QBQ74441.1"/>
    <property type="molecule type" value="Genomic_DNA"/>
</dbReference>
<evidence type="ECO:0000313" key="2">
    <source>
        <dbReference type="Proteomes" id="UP000301424"/>
    </source>
</evidence>
<reference evidence="1 2" key="1">
    <citation type="submission" date="2019-02" db="EMBL/GenBank/DDBJ databases">
        <title>Complete genome sequence of Burkholderia cenocepacia phage BcepSauron.</title>
        <authorList>
            <person name="Park K."/>
            <person name="Gonzalez C."/>
            <person name="Liu M."/>
            <person name="Gill J."/>
        </authorList>
    </citation>
    <scope>NUCLEOTIDE SEQUENCE [LARGE SCALE GENOMIC DNA]</scope>
</reference>
<gene>
    <name evidence="1" type="ORF">BcepSauron_061</name>
</gene>
<keyword evidence="2" id="KW-1185">Reference proteome</keyword>
<sequence>MIVTGEHAEYWRQRKAPVPGWAAAMQPRARVSIDSCIMAHAGLKHERYTYEADSLMALLRLRRKNLARELGATPESINAALRAYLYCLGQGTGPTHPHGCRRAGYARRWARRIAKTLG</sequence>
<name>A0A482MK81_9CAUD</name>
<evidence type="ECO:0000313" key="1">
    <source>
        <dbReference type="EMBL" id="QBQ74441.1"/>
    </source>
</evidence>